<evidence type="ECO:0000256" key="12">
    <source>
        <dbReference type="HAMAP-Rule" id="MF_01152"/>
    </source>
</evidence>
<dbReference type="GO" id="GO:0042026">
    <property type="term" value="P:protein refolding"/>
    <property type="evidence" value="ECO:0007669"/>
    <property type="project" value="TreeGrafter"/>
</dbReference>
<evidence type="ECO:0000256" key="1">
    <source>
        <dbReference type="ARBA" id="ARBA00022490"/>
    </source>
</evidence>
<dbReference type="SUPFAM" id="SSF46565">
    <property type="entry name" value="Chaperone J-domain"/>
    <property type="match status" value="1"/>
</dbReference>
<dbReference type="InterPro" id="IPR001623">
    <property type="entry name" value="DnaJ_domain"/>
</dbReference>
<comment type="cofactor">
    <cofactor evidence="12">
        <name>Zn(2+)</name>
        <dbReference type="ChEBI" id="CHEBI:29105"/>
    </cofactor>
    <text evidence="12">Binds 2 Zn(2+) ions per monomer.</text>
</comment>
<dbReference type="InterPro" id="IPR012724">
    <property type="entry name" value="DnaJ"/>
</dbReference>
<dbReference type="AlphaFoldDB" id="W2CAQ4"/>
<feature type="binding site" evidence="12">
    <location>
        <position position="201"/>
    </location>
    <ligand>
        <name>Zn(2+)</name>
        <dbReference type="ChEBI" id="CHEBI:29105"/>
        <label>2</label>
    </ligand>
</feature>
<gene>
    <name evidence="12" type="primary">dnaJ</name>
    <name evidence="16" type="ORF">T229_10225</name>
</gene>
<feature type="repeat" description="CXXCXGXG motif" evidence="12">
    <location>
        <begin position="158"/>
        <end position="165"/>
    </location>
</feature>
<evidence type="ECO:0000256" key="5">
    <source>
        <dbReference type="ARBA" id="ARBA00022771"/>
    </source>
</evidence>
<dbReference type="SMART" id="SM00271">
    <property type="entry name" value="DnaJ"/>
    <property type="match status" value="1"/>
</dbReference>
<dbReference type="GO" id="GO:0051082">
    <property type="term" value="F:unfolded protein binding"/>
    <property type="evidence" value="ECO:0007669"/>
    <property type="project" value="UniProtKB-UniRule"/>
</dbReference>
<feature type="repeat" description="CXXCXGXG motif" evidence="12">
    <location>
        <begin position="201"/>
        <end position="208"/>
    </location>
</feature>
<comment type="caution">
    <text evidence="16">The sequence shown here is derived from an EMBL/GenBank/DDBJ whole genome shotgun (WGS) entry which is preliminary data.</text>
</comment>
<dbReference type="InterPro" id="IPR036410">
    <property type="entry name" value="HSP_DnaJ_Cys-rich_dom_sf"/>
</dbReference>
<dbReference type="GO" id="GO:0008270">
    <property type="term" value="F:zinc ion binding"/>
    <property type="evidence" value="ECO:0007669"/>
    <property type="project" value="UniProtKB-UniRule"/>
</dbReference>
<evidence type="ECO:0000313" key="17">
    <source>
        <dbReference type="Proteomes" id="UP000018872"/>
    </source>
</evidence>
<dbReference type="PATRIC" id="fig|1410950.3.peg.1486"/>
<dbReference type="GO" id="GO:0009408">
    <property type="term" value="P:response to heat"/>
    <property type="evidence" value="ECO:0007669"/>
    <property type="project" value="InterPro"/>
</dbReference>
<accession>W2CAQ4</accession>
<feature type="binding site" evidence="12">
    <location>
        <position position="178"/>
    </location>
    <ligand>
        <name>Zn(2+)</name>
        <dbReference type="ChEBI" id="CHEBI:29105"/>
        <label>2</label>
    </ligand>
</feature>
<evidence type="ECO:0000256" key="11">
    <source>
        <dbReference type="ARBA" id="ARBA00067609"/>
    </source>
</evidence>
<dbReference type="Pfam" id="PF00684">
    <property type="entry name" value="DnaJ_CXXCXGXG"/>
    <property type="match status" value="1"/>
</dbReference>
<dbReference type="SUPFAM" id="SSF49493">
    <property type="entry name" value="HSP40/DnaJ peptide-binding domain"/>
    <property type="match status" value="2"/>
</dbReference>
<dbReference type="PROSITE" id="PS00636">
    <property type="entry name" value="DNAJ_1"/>
    <property type="match status" value="1"/>
</dbReference>
<keyword evidence="3 12" id="KW-0479">Metal-binding</keyword>
<dbReference type="Gene3D" id="2.60.260.20">
    <property type="entry name" value="Urease metallochaperone UreE, N-terminal domain"/>
    <property type="match status" value="2"/>
</dbReference>
<keyword evidence="5 12" id="KW-0863">Zinc-finger</keyword>
<dbReference type="Gene3D" id="1.10.287.110">
    <property type="entry name" value="DnaJ domain"/>
    <property type="match status" value="1"/>
</dbReference>
<feature type="repeat" description="CXXCXGXG motif" evidence="12">
    <location>
        <begin position="175"/>
        <end position="182"/>
    </location>
</feature>
<dbReference type="FunFam" id="1.10.287.110:FF:000034">
    <property type="entry name" value="Chaperone protein DnaJ"/>
    <property type="match status" value="1"/>
</dbReference>
<dbReference type="GO" id="GO:0031072">
    <property type="term" value="F:heat shock protein binding"/>
    <property type="evidence" value="ECO:0007669"/>
    <property type="project" value="InterPro"/>
</dbReference>
<dbReference type="GO" id="GO:0005737">
    <property type="term" value="C:cytoplasm"/>
    <property type="evidence" value="ECO:0007669"/>
    <property type="project" value="UniProtKB-SubCell"/>
</dbReference>
<dbReference type="InterPro" id="IPR018253">
    <property type="entry name" value="DnaJ_domain_CS"/>
</dbReference>
<comment type="subcellular location">
    <subcellularLocation>
        <location evidence="12">Cytoplasm</location>
    </subcellularLocation>
</comment>
<dbReference type="NCBIfam" id="NF010882">
    <property type="entry name" value="PRK14289.1"/>
    <property type="match status" value="1"/>
</dbReference>
<feature type="binding site" evidence="12">
    <location>
        <position position="158"/>
    </location>
    <ligand>
        <name>Zn(2+)</name>
        <dbReference type="ChEBI" id="CHEBI:29105"/>
        <label>1</label>
    </ligand>
</feature>
<dbReference type="NCBIfam" id="NF008035">
    <property type="entry name" value="PRK10767.1"/>
    <property type="match status" value="1"/>
</dbReference>
<dbReference type="EMBL" id="AYYC01000682">
    <property type="protein sequence ID" value="ETK04210.1"/>
    <property type="molecule type" value="Genomic_DNA"/>
</dbReference>
<dbReference type="InterPro" id="IPR036869">
    <property type="entry name" value="J_dom_sf"/>
</dbReference>
<evidence type="ECO:0000256" key="10">
    <source>
        <dbReference type="ARBA" id="ARBA00061004"/>
    </source>
</evidence>
<sequence length="387" mass="41748">MEKRDYYEVLGVAKNASADEIKKAYRQKAIQYHPDRNPGDKEAEEKFKEAAEAYDVLSNDEKRARYDRFGHAGMSGAAGGGAGGFGGGMSMEDIFSQFGDLFGGHFSGFGGFSGFGNAGGGRRVVQRGSDLRVKVKLTLKEIATGVEKKIKVKKYVPCTHCHGSGAEDEKAVEKCPTCHGSGYVTRVANSIFGQMQTQSACPTCGGSGETITRKCAECNGEGVVRAEEVITLHIPAGVSEGMQLSMEGKGNAARRGGINGDLLILVEEERHPELLRDENDLIYNLLLSFPQAALGASVEIPTVDGRVKVKIEPGTQSGKVLRLRNKGLPSVNSYGTGDLLINIKVYVPEKLTAEERKKIESLVASANFTPDASARERAFRSLRDFED</sequence>
<name>W2CAQ4_9BACT</name>
<dbReference type="Proteomes" id="UP000018872">
    <property type="component" value="Unassembled WGS sequence"/>
</dbReference>
<evidence type="ECO:0000256" key="13">
    <source>
        <dbReference type="PROSITE-ProRule" id="PRU00546"/>
    </source>
</evidence>
<keyword evidence="6 12" id="KW-0862">Zinc</keyword>
<evidence type="ECO:0000256" key="8">
    <source>
        <dbReference type="ARBA" id="ARBA00023186"/>
    </source>
</evidence>
<feature type="binding site" evidence="12">
    <location>
        <position position="175"/>
    </location>
    <ligand>
        <name>Zn(2+)</name>
        <dbReference type="ChEBI" id="CHEBI:29105"/>
        <label>2</label>
    </ligand>
</feature>
<comment type="subunit">
    <text evidence="12">Homodimer.</text>
</comment>
<dbReference type="PANTHER" id="PTHR43096">
    <property type="entry name" value="DNAJ HOMOLOG 1, MITOCHONDRIAL-RELATED"/>
    <property type="match status" value="1"/>
</dbReference>
<evidence type="ECO:0000256" key="6">
    <source>
        <dbReference type="ARBA" id="ARBA00022833"/>
    </source>
</evidence>
<dbReference type="PROSITE" id="PS50076">
    <property type="entry name" value="DNAJ_2"/>
    <property type="match status" value="1"/>
</dbReference>
<keyword evidence="4 12" id="KW-0677">Repeat</keyword>
<reference evidence="16 17" key="1">
    <citation type="submission" date="2013-11" db="EMBL/GenBank/DDBJ databases">
        <title>Single cell genomics of uncultured Tannerella BU063 (oral taxon 286).</title>
        <authorList>
            <person name="Beall C.J."/>
            <person name="Campbell A.G."/>
            <person name="Griffen A.L."/>
            <person name="Podar M."/>
            <person name="Leys E.J."/>
        </authorList>
    </citation>
    <scope>NUCLEOTIDE SEQUENCE [LARGE SCALE GENOMIC DNA]</scope>
    <source>
        <strain evidence="16">Cell 5</strain>
    </source>
</reference>
<feature type="binding site" evidence="12">
    <location>
        <position position="218"/>
    </location>
    <ligand>
        <name>Zn(2+)</name>
        <dbReference type="ChEBI" id="CHEBI:29105"/>
        <label>1</label>
    </ligand>
</feature>
<feature type="binding site" evidence="12">
    <location>
        <position position="215"/>
    </location>
    <ligand>
        <name>Zn(2+)</name>
        <dbReference type="ChEBI" id="CHEBI:29105"/>
        <label>1</label>
    </ligand>
</feature>
<comment type="function">
    <text evidence="9 12">Participates actively in the response to hyperosmotic and heat shock by preventing the aggregation of stress-denatured proteins and by disaggregating proteins, also in an autonomous, DnaK-independent fashion. Unfolded proteins bind initially to DnaJ; upon interaction with the DnaJ-bound protein, DnaK hydrolyzes its bound ATP, resulting in the formation of a stable complex. GrpE releases ADP from DnaK; ATP binding to DnaK triggers the release of the substrate protein, thus completing the reaction cycle. Several rounds of ATP-dependent interactions between DnaJ, DnaK and GrpE are required for fully efficient folding. Also involved, together with DnaK and GrpE, in the DNA replication of plasmids through activation of initiation proteins.</text>
</comment>
<dbReference type="CDD" id="cd10719">
    <property type="entry name" value="DnaJ_zf"/>
    <property type="match status" value="1"/>
</dbReference>
<feature type="zinc finger region" description="CR-type" evidence="13">
    <location>
        <begin position="145"/>
        <end position="227"/>
    </location>
</feature>
<dbReference type="Pfam" id="PF00226">
    <property type="entry name" value="DnaJ"/>
    <property type="match status" value="1"/>
</dbReference>
<dbReference type="InterPro" id="IPR002939">
    <property type="entry name" value="DnaJ_C"/>
</dbReference>
<evidence type="ECO:0000259" key="15">
    <source>
        <dbReference type="PROSITE" id="PS51188"/>
    </source>
</evidence>
<dbReference type="FunFam" id="2.60.260.20:FF:000005">
    <property type="entry name" value="Chaperone protein dnaJ 1, mitochondrial"/>
    <property type="match status" value="1"/>
</dbReference>
<feature type="domain" description="J" evidence="14">
    <location>
        <begin position="5"/>
        <end position="70"/>
    </location>
</feature>
<dbReference type="GO" id="GO:0005524">
    <property type="term" value="F:ATP binding"/>
    <property type="evidence" value="ECO:0007669"/>
    <property type="project" value="InterPro"/>
</dbReference>
<dbReference type="GO" id="GO:0006260">
    <property type="term" value="P:DNA replication"/>
    <property type="evidence" value="ECO:0007669"/>
    <property type="project" value="UniProtKB-KW"/>
</dbReference>
<dbReference type="SUPFAM" id="SSF57938">
    <property type="entry name" value="DnaJ/Hsp40 cysteine-rich domain"/>
    <property type="match status" value="1"/>
</dbReference>
<evidence type="ECO:0000313" key="16">
    <source>
        <dbReference type="EMBL" id="ETK04210.1"/>
    </source>
</evidence>
<organism evidence="16 17">
    <name type="scientific">Tannerella sp. oral taxon BU063 isolate Cell 5</name>
    <dbReference type="NCBI Taxonomy" id="1410950"/>
    <lineage>
        <taxon>Bacteria</taxon>
        <taxon>Pseudomonadati</taxon>
        <taxon>Bacteroidota</taxon>
        <taxon>Bacteroidia</taxon>
        <taxon>Bacteroidales</taxon>
        <taxon>Tannerellaceae</taxon>
        <taxon>Tannerella</taxon>
    </lineage>
</organism>
<dbReference type="NCBIfam" id="TIGR02349">
    <property type="entry name" value="DnaJ_bact"/>
    <property type="match status" value="1"/>
</dbReference>
<dbReference type="HAMAP" id="MF_01152">
    <property type="entry name" value="DnaJ"/>
    <property type="match status" value="1"/>
</dbReference>
<dbReference type="CDD" id="cd06257">
    <property type="entry name" value="DnaJ"/>
    <property type="match status" value="1"/>
</dbReference>
<keyword evidence="8 12" id="KW-0143">Chaperone</keyword>
<evidence type="ECO:0000256" key="3">
    <source>
        <dbReference type="ARBA" id="ARBA00022723"/>
    </source>
</evidence>
<protein>
    <recommendedName>
        <fullName evidence="11 12">Chaperone protein DnaJ</fullName>
    </recommendedName>
</protein>
<evidence type="ECO:0000256" key="4">
    <source>
        <dbReference type="ARBA" id="ARBA00022737"/>
    </source>
</evidence>
<proteinExistence type="inferred from homology"/>
<feature type="repeat" description="CXXCXGXG motif" evidence="12">
    <location>
        <begin position="215"/>
        <end position="222"/>
    </location>
</feature>
<dbReference type="Pfam" id="PF01556">
    <property type="entry name" value="DnaJ_C"/>
    <property type="match status" value="1"/>
</dbReference>
<keyword evidence="1 12" id="KW-0963">Cytoplasm</keyword>
<dbReference type="PANTHER" id="PTHR43096:SF48">
    <property type="entry name" value="CHAPERONE PROTEIN DNAJ"/>
    <property type="match status" value="1"/>
</dbReference>
<keyword evidence="2 12" id="KW-0235">DNA replication</keyword>
<dbReference type="CDD" id="cd10747">
    <property type="entry name" value="DnaJ_C"/>
    <property type="match status" value="1"/>
</dbReference>
<feature type="domain" description="CR-type" evidence="15">
    <location>
        <begin position="145"/>
        <end position="227"/>
    </location>
</feature>
<evidence type="ECO:0000256" key="9">
    <source>
        <dbReference type="ARBA" id="ARBA00053423"/>
    </source>
</evidence>
<dbReference type="InterPro" id="IPR008971">
    <property type="entry name" value="HSP40/DnaJ_pept-bd"/>
</dbReference>
<feature type="binding site" evidence="12">
    <location>
        <position position="204"/>
    </location>
    <ligand>
        <name>Zn(2+)</name>
        <dbReference type="ChEBI" id="CHEBI:29105"/>
        <label>2</label>
    </ligand>
</feature>
<evidence type="ECO:0000259" key="14">
    <source>
        <dbReference type="PROSITE" id="PS50076"/>
    </source>
</evidence>
<comment type="similarity">
    <text evidence="10 12">Belongs to the DnaJ family.</text>
</comment>
<dbReference type="PROSITE" id="PS51188">
    <property type="entry name" value="ZF_CR"/>
    <property type="match status" value="1"/>
</dbReference>
<dbReference type="InterPro" id="IPR001305">
    <property type="entry name" value="HSP_DnaJ_Cys-rich_dom"/>
</dbReference>
<dbReference type="Gene3D" id="2.10.230.10">
    <property type="entry name" value="Heat shock protein DnaJ, cysteine-rich domain"/>
    <property type="match status" value="1"/>
</dbReference>
<dbReference type="FunFam" id="2.10.230.10:FF:000002">
    <property type="entry name" value="Molecular chaperone DnaJ"/>
    <property type="match status" value="1"/>
</dbReference>
<feature type="binding site" evidence="12">
    <location>
        <position position="161"/>
    </location>
    <ligand>
        <name>Zn(2+)</name>
        <dbReference type="ChEBI" id="CHEBI:29105"/>
        <label>1</label>
    </ligand>
</feature>
<keyword evidence="7 12" id="KW-0346">Stress response</keyword>
<evidence type="ECO:0000256" key="7">
    <source>
        <dbReference type="ARBA" id="ARBA00023016"/>
    </source>
</evidence>
<dbReference type="PRINTS" id="PR00625">
    <property type="entry name" value="JDOMAIN"/>
</dbReference>
<evidence type="ECO:0000256" key="2">
    <source>
        <dbReference type="ARBA" id="ARBA00022705"/>
    </source>
</evidence>
<comment type="domain">
    <text evidence="12">The J domain is necessary and sufficient to stimulate DnaK ATPase activity. Zinc center 1 plays an important role in the autonomous, DnaK-independent chaperone activity of DnaJ. Zinc center 2 is essential for interaction with DnaK and for DnaJ activity.</text>
</comment>